<sequence length="205" mass="22732">MGKGIAIVIAWPDTKCKQAGAWYDALMSLVGINKEGYYKVGHAAIVLVEHQSGKARYFDFGRYHSPSGTGRVRSDVTDHDLGIRTNVKFDNNHYPTNLDELFNELNNNPSCHGDGFLRAGWIPANFKDGIAMAEKMQRRGFIPYGPFTTKGTNCSRFVKRVAVAASQSNKHKLKLTVQWTGSPSPIGNVKRVGEYPQSKIGEVAW</sequence>
<feature type="domain" description="Type VI secretion system effector TseH-like" evidence="1">
    <location>
        <begin position="6"/>
        <end position="170"/>
    </location>
</feature>
<proteinExistence type="predicted"/>
<evidence type="ECO:0000259" key="1">
    <source>
        <dbReference type="Pfam" id="PF25218"/>
    </source>
</evidence>
<dbReference type="RefSeq" id="WP_258540550.1">
    <property type="nucleotide sequence ID" value="NZ_OU015584.1"/>
</dbReference>
<evidence type="ECO:0000313" key="3">
    <source>
        <dbReference type="Proteomes" id="UP000683507"/>
    </source>
</evidence>
<keyword evidence="3" id="KW-1185">Reference proteome</keyword>
<accession>A0A916NF86</accession>
<dbReference type="KEGG" id="ptan:CRYO30217_00307"/>
<evidence type="ECO:0000313" key="2">
    <source>
        <dbReference type="EMBL" id="CAG5077166.1"/>
    </source>
</evidence>
<dbReference type="AlphaFoldDB" id="A0A916NF86"/>
<dbReference type="EMBL" id="OU015584">
    <property type="protein sequence ID" value="CAG5077166.1"/>
    <property type="molecule type" value="Genomic_DNA"/>
</dbReference>
<protein>
    <recommendedName>
        <fullName evidence="1">Type VI secretion system effector TseH-like domain-containing protein</fullName>
    </recommendedName>
</protein>
<organism evidence="2 3">
    <name type="scientific">Parvicella tangerina</name>
    <dbReference type="NCBI Taxonomy" id="2829795"/>
    <lineage>
        <taxon>Bacteria</taxon>
        <taxon>Pseudomonadati</taxon>
        <taxon>Bacteroidota</taxon>
        <taxon>Flavobacteriia</taxon>
        <taxon>Flavobacteriales</taxon>
        <taxon>Parvicellaceae</taxon>
        <taxon>Parvicella</taxon>
    </lineage>
</organism>
<gene>
    <name evidence="2" type="ORF">CRYO30217_00307</name>
</gene>
<dbReference type="Pfam" id="PF25218">
    <property type="entry name" value="TseH"/>
    <property type="match status" value="1"/>
</dbReference>
<reference evidence="2" key="1">
    <citation type="submission" date="2021-04" db="EMBL/GenBank/DDBJ databases">
        <authorList>
            <person name="Rodrigo-Torres L."/>
            <person name="Arahal R. D."/>
            <person name="Lucena T."/>
        </authorList>
    </citation>
    <scope>NUCLEOTIDE SEQUENCE</scope>
    <source>
        <strain evidence="2">AS29M-1</strain>
    </source>
</reference>
<dbReference type="Proteomes" id="UP000683507">
    <property type="component" value="Chromosome"/>
</dbReference>
<name>A0A916NF86_9FLAO</name>
<dbReference type="InterPro" id="IPR057382">
    <property type="entry name" value="TseH"/>
</dbReference>